<evidence type="ECO:0000256" key="1">
    <source>
        <dbReference type="SAM" id="MobiDB-lite"/>
    </source>
</evidence>
<dbReference type="Proteomes" id="UP000317318">
    <property type="component" value="Chromosome"/>
</dbReference>
<keyword evidence="4" id="KW-1185">Reference proteome</keyword>
<feature type="region of interest" description="Disordered" evidence="1">
    <location>
        <begin position="260"/>
        <end position="279"/>
    </location>
</feature>
<dbReference type="RefSeq" id="WP_145364650.1">
    <property type="nucleotide sequence ID" value="NZ_CP036268.1"/>
</dbReference>
<evidence type="ECO:0000313" key="4">
    <source>
        <dbReference type="Proteomes" id="UP000317318"/>
    </source>
</evidence>
<feature type="signal peptide" evidence="2">
    <location>
        <begin position="1"/>
        <end position="28"/>
    </location>
</feature>
<dbReference type="OrthoDB" id="269761at2"/>
<evidence type="ECO:0000313" key="3">
    <source>
        <dbReference type="EMBL" id="QDT38553.1"/>
    </source>
</evidence>
<proteinExistence type="predicted"/>
<dbReference type="AlphaFoldDB" id="A0A517R3Y4"/>
<feature type="chain" id="PRO_5021851240" evidence="2">
    <location>
        <begin position="29"/>
        <end position="328"/>
    </location>
</feature>
<protein>
    <submittedName>
        <fullName evidence="3">Uncharacterized protein</fullName>
    </submittedName>
</protein>
<evidence type="ECO:0000256" key="2">
    <source>
        <dbReference type="SAM" id="SignalP"/>
    </source>
</evidence>
<reference evidence="3 4" key="1">
    <citation type="submission" date="2019-02" db="EMBL/GenBank/DDBJ databases">
        <title>Deep-cultivation of Planctomycetes and their phenomic and genomic characterization uncovers novel biology.</title>
        <authorList>
            <person name="Wiegand S."/>
            <person name="Jogler M."/>
            <person name="Boedeker C."/>
            <person name="Pinto D."/>
            <person name="Vollmers J."/>
            <person name="Rivas-Marin E."/>
            <person name="Kohn T."/>
            <person name="Peeters S.H."/>
            <person name="Heuer A."/>
            <person name="Rast P."/>
            <person name="Oberbeckmann S."/>
            <person name="Bunk B."/>
            <person name="Jeske O."/>
            <person name="Meyerdierks A."/>
            <person name="Storesund J.E."/>
            <person name="Kallscheuer N."/>
            <person name="Luecker S."/>
            <person name="Lage O.M."/>
            <person name="Pohl T."/>
            <person name="Merkel B.J."/>
            <person name="Hornburger P."/>
            <person name="Mueller R.-W."/>
            <person name="Bruemmer F."/>
            <person name="Labrenz M."/>
            <person name="Spormann A.M."/>
            <person name="Op den Camp H."/>
            <person name="Overmann J."/>
            <person name="Amann R."/>
            <person name="Jetten M.S.M."/>
            <person name="Mascher T."/>
            <person name="Medema M.H."/>
            <person name="Devos D.P."/>
            <person name="Kaster A.-K."/>
            <person name="Ovreas L."/>
            <person name="Rohde M."/>
            <person name="Galperin M.Y."/>
            <person name="Jogler C."/>
        </authorList>
    </citation>
    <scope>NUCLEOTIDE SEQUENCE [LARGE SCALE GENOMIC DNA]</scope>
    <source>
        <strain evidence="3 4">Pan189</strain>
    </source>
</reference>
<gene>
    <name evidence="3" type="ORF">Pan189_29480</name>
</gene>
<sequence length="328" mass="35842" precursor="true">MSFVASPTLFAKSLIVAGILTVAATVSADFKVTDLGKQFSPSASVIVSQPVCNTGGNTSVRNFDRDSMVWKDKGYYQRSRDLGQTFTAPRDFTLQSIVLRTGPAHLAVLPGTPNAPLFVQFFEIIGEPVIDDNGTPRGTKAKHGFSKNHRCDDFIEGIEYRSIAVVKGAVFPDMPLSRNEQGVTLPGDDANFRYMRWAFTGEDRLSFEEGRRYAFMVGFAEPGDGRNFTLANSNAAARRDKPAINGKGDLYGGGWAIRREGDGTLPPDTVPGADPPKNTEVRNELISQSLFGEGEAHYKLSPTTEGYPDVDTYRDLEFYLEASDADGE</sequence>
<accession>A0A517R3Y4</accession>
<keyword evidence="2" id="KW-0732">Signal</keyword>
<dbReference type="EMBL" id="CP036268">
    <property type="protein sequence ID" value="QDT38553.1"/>
    <property type="molecule type" value="Genomic_DNA"/>
</dbReference>
<organism evidence="3 4">
    <name type="scientific">Stratiformator vulcanicus</name>
    <dbReference type="NCBI Taxonomy" id="2527980"/>
    <lineage>
        <taxon>Bacteria</taxon>
        <taxon>Pseudomonadati</taxon>
        <taxon>Planctomycetota</taxon>
        <taxon>Planctomycetia</taxon>
        <taxon>Planctomycetales</taxon>
        <taxon>Planctomycetaceae</taxon>
        <taxon>Stratiformator</taxon>
    </lineage>
</organism>
<name>A0A517R3Y4_9PLAN</name>
<dbReference type="KEGG" id="svp:Pan189_29480"/>